<reference evidence="1 2" key="1">
    <citation type="submission" date="2016-10" db="EMBL/GenBank/DDBJ databases">
        <title>Genome sequence of Streptomyces gilvigriseus MUSC 26.</title>
        <authorList>
            <person name="Lee L.-H."/>
            <person name="Ser H.-L."/>
        </authorList>
    </citation>
    <scope>NUCLEOTIDE SEQUENCE [LARGE SCALE GENOMIC DNA]</scope>
    <source>
        <strain evidence="1 2">MUSC 26</strain>
    </source>
</reference>
<keyword evidence="2" id="KW-1185">Reference proteome</keyword>
<dbReference type="Proteomes" id="UP000243342">
    <property type="component" value="Unassembled WGS sequence"/>
</dbReference>
<gene>
    <name evidence="1" type="ORF">BIV57_13430</name>
</gene>
<organism evidence="1 2">
    <name type="scientific">Mangrovactinospora gilvigrisea</name>
    <dbReference type="NCBI Taxonomy" id="1428644"/>
    <lineage>
        <taxon>Bacteria</taxon>
        <taxon>Bacillati</taxon>
        <taxon>Actinomycetota</taxon>
        <taxon>Actinomycetes</taxon>
        <taxon>Kitasatosporales</taxon>
        <taxon>Streptomycetaceae</taxon>
        <taxon>Mangrovactinospora</taxon>
    </lineage>
</organism>
<evidence type="ECO:0000313" key="2">
    <source>
        <dbReference type="Proteomes" id="UP000243342"/>
    </source>
</evidence>
<protein>
    <submittedName>
        <fullName evidence="1">Uncharacterized protein</fullName>
    </submittedName>
</protein>
<proteinExistence type="predicted"/>
<comment type="caution">
    <text evidence="1">The sequence shown here is derived from an EMBL/GenBank/DDBJ whole genome shotgun (WGS) entry which is preliminary data.</text>
</comment>
<dbReference type="RefSeq" id="WP_071657059.1">
    <property type="nucleotide sequence ID" value="NZ_MLCF01000067.1"/>
</dbReference>
<accession>A0A1J7C604</accession>
<sequence length="100" mass="10653">MAFTITDMAASVATNTAEAIPAGYAFDVGVAEPAFTHALSAVDFEFGATFLGTKAELQAMVRRFAALIELLPEDRPDGTVRSLVDLRKLGEDGYPLDVTD</sequence>
<evidence type="ECO:0000313" key="1">
    <source>
        <dbReference type="EMBL" id="OIV36984.1"/>
    </source>
</evidence>
<dbReference type="STRING" id="1428644.BIV57_13430"/>
<name>A0A1J7C604_9ACTN</name>
<dbReference type="AlphaFoldDB" id="A0A1J7C604"/>
<dbReference type="EMBL" id="MLCF01000067">
    <property type="protein sequence ID" value="OIV36984.1"/>
    <property type="molecule type" value="Genomic_DNA"/>
</dbReference>